<name>A0A7X0X9L8_9LIST</name>
<evidence type="ECO:0000313" key="3">
    <source>
        <dbReference type="Proteomes" id="UP000561617"/>
    </source>
</evidence>
<protein>
    <submittedName>
        <fullName evidence="2">AAA family ATPase</fullName>
    </submittedName>
</protein>
<dbReference type="CDD" id="cd02042">
    <property type="entry name" value="ParAB_family"/>
    <property type="match status" value="1"/>
</dbReference>
<sequence>MFTNDEYISEYEKIKHVLEDGKCRVIINANQKGGVGKTTNTTMEAVVLAHIFNKRVLVIDEDMQGNETSFMSKTYDVVEFPKSLMKAIEDGDLKSAIVRLDDNIDIIPGSYDMRKMVNFLIGKFKNEVDQTFYLSSLIDDIRDDYDFIFIDVPPSTDLKVDNAVVAADYLVVVQETQQFALEGSNTFISTYLNTLVDDFGSKFKTEIVGILPVLLQKKRKLHEKILETTKEKFGRENVFSTTINNHARLELYGKFGVQFEDHWDRTMFALYTDIVQEILERIQLIEEGSDLNDYRYSPKFYNAQTGKVTPLGKEIIIHGKINRQKR</sequence>
<dbReference type="Gene3D" id="3.40.50.300">
    <property type="entry name" value="P-loop containing nucleotide triphosphate hydrolases"/>
    <property type="match status" value="1"/>
</dbReference>
<dbReference type="InterPro" id="IPR025669">
    <property type="entry name" value="AAA_dom"/>
</dbReference>
<dbReference type="InterPro" id="IPR027417">
    <property type="entry name" value="P-loop_NTPase"/>
</dbReference>
<dbReference type="Proteomes" id="UP000561617">
    <property type="component" value="Unassembled WGS sequence"/>
</dbReference>
<evidence type="ECO:0000259" key="1">
    <source>
        <dbReference type="Pfam" id="PF13614"/>
    </source>
</evidence>
<comment type="caution">
    <text evidence="2">The sequence shown here is derived from an EMBL/GenBank/DDBJ whole genome shotgun (WGS) entry which is preliminary data.</text>
</comment>
<dbReference type="SUPFAM" id="SSF52540">
    <property type="entry name" value="P-loop containing nucleoside triphosphate hydrolases"/>
    <property type="match status" value="1"/>
</dbReference>
<proteinExistence type="predicted"/>
<dbReference type="NCBIfam" id="NF041283">
    <property type="entry name" value="PrgP"/>
    <property type="match status" value="1"/>
</dbReference>
<dbReference type="RefSeq" id="WP_185381656.1">
    <property type="nucleotide sequence ID" value="NZ_JAASTW010000028.1"/>
</dbReference>
<reference evidence="2 3" key="1">
    <citation type="submission" date="2020-03" db="EMBL/GenBank/DDBJ databases">
        <title>Soil Listeria distribution.</title>
        <authorList>
            <person name="Liao J."/>
            <person name="Wiedmann M."/>
        </authorList>
    </citation>
    <scope>NUCLEOTIDE SEQUENCE [LARGE SCALE GENOMIC DNA]</scope>
    <source>
        <strain evidence="2 3">FSL L7-1554</strain>
    </source>
</reference>
<feature type="domain" description="AAA" evidence="1">
    <location>
        <begin position="24"/>
        <end position="190"/>
    </location>
</feature>
<accession>A0A7X0X9L8</accession>
<dbReference type="AlphaFoldDB" id="A0A7X0X9L8"/>
<dbReference type="PANTHER" id="PTHR13696:SF98">
    <property type="entry name" value="PLASMID PARTITION PROTEIN A"/>
    <property type="match status" value="1"/>
</dbReference>
<dbReference type="Pfam" id="PF13614">
    <property type="entry name" value="AAA_31"/>
    <property type="match status" value="1"/>
</dbReference>
<gene>
    <name evidence="2" type="ORF">HCJ38_14280</name>
</gene>
<evidence type="ECO:0000313" key="2">
    <source>
        <dbReference type="EMBL" id="MBC1490155.1"/>
    </source>
</evidence>
<organism evidence="2 3">
    <name type="scientific">Listeria immobilis</name>
    <dbReference type="NCBI Taxonomy" id="2713502"/>
    <lineage>
        <taxon>Bacteria</taxon>
        <taxon>Bacillati</taxon>
        <taxon>Bacillota</taxon>
        <taxon>Bacilli</taxon>
        <taxon>Bacillales</taxon>
        <taxon>Listeriaceae</taxon>
        <taxon>Listeria</taxon>
    </lineage>
</organism>
<dbReference type="InterPro" id="IPR050678">
    <property type="entry name" value="DNA_Partitioning_ATPase"/>
</dbReference>
<dbReference type="PANTHER" id="PTHR13696">
    <property type="entry name" value="P-LOOP CONTAINING NUCLEOSIDE TRIPHOSPHATE HYDROLASE"/>
    <property type="match status" value="1"/>
</dbReference>
<dbReference type="EMBL" id="JAASTW010000028">
    <property type="protein sequence ID" value="MBC1490155.1"/>
    <property type="molecule type" value="Genomic_DNA"/>
</dbReference>